<gene>
    <name evidence="1" type="ORF">MNOR_LOCUS23956</name>
</gene>
<proteinExistence type="predicted"/>
<name>A0AAV2RG85_MEGNR</name>
<comment type="caution">
    <text evidence="1">The sequence shown here is derived from an EMBL/GenBank/DDBJ whole genome shotgun (WGS) entry which is preliminary data.</text>
</comment>
<dbReference type="Proteomes" id="UP001497623">
    <property type="component" value="Unassembled WGS sequence"/>
</dbReference>
<protein>
    <submittedName>
        <fullName evidence="1">Uncharacterized protein</fullName>
    </submittedName>
</protein>
<reference evidence="1 2" key="1">
    <citation type="submission" date="2024-05" db="EMBL/GenBank/DDBJ databases">
        <authorList>
            <person name="Wallberg A."/>
        </authorList>
    </citation>
    <scope>NUCLEOTIDE SEQUENCE [LARGE SCALE GENOMIC DNA]</scope>
</reference>
<organism evidence="1 2">
    <name type="scientific">Meganyctiphanes norvegica</name>
    <name type="common">Northern krill</name>
    <name type="synonym">Thysanopoda norvegica</name>
    <dbReference type="NCBI Taxonomy" id="48144"/>
    <lineage>
        <taxon>Eukaryota</taxon>
        <taxon>Metazoa</taxon>
        <taxon>Ecdysozoa</taxon>
        <taxon>Arthropoda</taxon>
        <taxon>Crustacea</taxon>
        <taxon>Multicrustacea</taxon>
        <taxon>Malacostraca</taxon>
        <taxon>Eumalacostraca</taxon>
        <taxon>Eucarida</taxon>
        <taxon>Euphausiacea</taxon>
        <taxon>Euphausiidae</taxon>
        <taxon>Meganyctiphanes</taxon>
    </lineage>
</organism>
<evidence type="ECO:0000313" key="2">
    <source>
        <dbReference type="Proteomes" id="UP001497623"/>
    </source>
</evidence>
<keyword evidence="2" id="KW-1185">Reference proteome</keyword>
<accession>A0AAV2RG85</accession>
<feature type="non-terminal residue" evidence="1">
    <location>
        <position position="1"/>
    </location>
</feature>
<dbReference type="AlphaFoldDB" id="A0AAV2RG85"/>
<dbReference type="EMBL" id="CAXKWB010021588">
    <property type="protein sequence ID" value="CAL4123290.1"/>
    <property type="molecule type" value="Genomic_DNA"/>
</dbReference>
<sequence length="165" mass="19249">IKDIQEIEEHFIQSKNRCTSVIALDHNPDELLAAVYMLQLPGEVRSELEKKLSKEGKKGEYKKLTFEELSPLVEEYIRIMKLSSQKNEELEKKANPIKINAMVGTTRTLNKNAQEKEIVQQLNLRSQNINPQNQINIKNPIQTHNFVEQPQPPIQQEYYCNYNRS</sequence>
<evidence type="ECO:0000313" key="1">
    <source>
        <dbReference type="EMBL" id="CAL4123290.1"/>
    </source>
</evidence>
<feature type="non-terminal residue" evidence="1">
    <location>
        <position position="165"/>
    </location>
</feature>